<reference evidence="3 4" key="1">
    <citation type="submission" date="2015-08" db="EMBL/GenBank/DDBJ databases">
        <authorList>
            <person name="Babu N.S."/>
            <person name="Beckwith C.J."/>
            <person name="Beseler K.G."/>
            <person name="Brison A."/>
            <person name="Carone J.V."/>
            <person name="Caskin T.P."/>
            <person name="Diamond M."/>
            <person name="Durham M.E."/>
            <person name="Foxe J.M."/>
            <person name="Go M."/>
            <person name="Henderson B.A."/>
            <person name="Jones I.B."/>
            <person name="McGettigan J.A."/>
            <person name="Micheletti S.J."/>
            <person name="Nasrallah M.E."/>
            <person name="Ortiz D."/>
            <person name="Piller C.R."/>
            <person name="Privatt S.R."/>
            <person name="Schneider S.L."/>
            <person name="Sharp S."/>
            <person name="Smith T.C."/>
            <person name="Stanton J.D."/>
            <person name="Ullery H.E."/>
            <person name="Wilson R.J."/>
            <person name="Serrano M.G."/>
            <person name="Buck G."/>
            <person name="Lee V."/>
            <person name="Wang Y."/>
            <person name="Carvalho R."/>
            <person name="Voegtly L."/>
            <person name="Shi R."/>
            <person name="Duckworth R."/>
            <person name="Johnson A."/>
            <person name="Loviza R."/>
            <person name="Walstead R."/>
            <person name="Shah Z."/>
            <person name="Kiflezghi M."/>
            <person name="Wade K."/>
            <person name="Ball S.L."/>
            <person name="Bradley K.W."/>
            <person name="Asai D.J."/>
            <person name="Bowman C.A."/>
            <person name="Russell D.A."/>
            <person name="Pope W.H."/>
            <person name="Jacobs-Sera D."/>
            <person name="Hendrix R.W."/>
            <person name="Hatfull G.F."/>
        </authorList>
    </citation>
    <scope>NUCLEOTIDE SEQUENCE [LARGE SCALE GENOMIC DNA]</scope>
    <source>
        <strain evidence="3 4">DSM 27648</strain>
    </source>
</reference>
<dbReference type="Proteomes" id="UP000064967">
    <property type="component" value="Chromosome"/>
</dbReference>
<evidence type="ECO:0000256" key="2">
    <source>
        <dbReference type="SAM" id="SignalP"/>
    </source>
</evidence>
<feature type="compositionally biased region" description="Acidic residues" evidence="1">
    <location>
        <begin position="51"/>
        <end position="62"/>
    </location>
</feature>
<evidence type="ECO:0000313" key="4">
    <source>
        <dbReference type="Proteomes" id="UP000064967"/>
    </source>
</evidence>
<proteinExistence type="predicted"/>
<dbReference type="AlphaFoldDB" id="A0A0K1PV83"/>
<sequence length="393" mass="41486">MGGLPIRAFGLMSIAGAVLAGSAFVACSESFPQPLGSEPEPETDAGASDASDADSDATTDADAEVDSGVIDCAKDRGADGLATHLSCAGLYSNIATKTVDANTREFTPGVMFWSDGAEKQRWVYLPPSTKIDISNFDEWTFPQGTRFWKEFELEGKRVETRLYEKTLKGWKHTSYRWNSDASEAIRNDAGEVIALAGRTPYQIPTANECNECHAGREEPVLGFEPVSLGLATAKGVTLATLAVEDRFSAAPPARLFTIPEDKTGIAAPALAWLHANCGHCHNTSPNAGAVGSTLRTLIRASDLLAGNPSAETLATWTTGVCKPSERDAPAGGKYLYIAGGAPSASLASLLLGARATPGTESIINQMPPLTSHMVDKAGQKLVDDWISALEPCP</sequence>
<evidence type="ECO:0008006" key="5">
    <source>
        <dbReference type="Google" id="ProtNLM"/>
    </source>
</evidence>
<dbReference type="STRING" id="1391654.AKJ09_04107"/>
<accession>A0A0K1PV83</accession>
<feature type="chain" id="PRO_5005466065" description="Cytochrome c domain-containing protein" evidence="2">
    <location>
        <begin position="21"/>
        <end position="393"/>
    </location>
</feature>
<organism evidence="3 4">
    <name type="scientific">Labilithrix luteola</name>
    <dbReference type="NCBI Taxonomy" id="1391654"/>
    <lineage>
        <taxon>Bacteria</taxon>
        <taxon>Pseudomonadati</taxon>
        <taxon>Myxococcota</taxon>
        <taxon>Polyangia</taxon>
        <taxon>Polyangiales</taxon>
        <taxon>Labilitrichaceae</taxon>
        <taxon>Labilithrix</taxon>
    </lineage>
</organism>
<dbReference type="KEGG" id="llu:AKJ09_04107"/>
<dbReference type="EMBL" id="CP012333">
    <property type="protein sequence ID" value="AKU97443.1"/>
    <property type="molecule type" value="Genomic_DNA"/>
</dbReference>
<protein>
    <recommendedName>
        <fullName evidence="5">Cytochrome c domain-containing protein</fullName>
    </recommendedName>
</protein>
<feature type="signal peptide" evidence="2">
    <location>
        <begin position="1"/>
        <end position="20"/>
    </location>
</feature>
<evidence type="ECO:0000313" key="3">
    <source>
        <dbReference type="EMBL" id="AKU97443.1"/>
    </source>
</evidence>
<keyword evidence="2" id="KW-0732">Signal</keyword>
<evidence type="ECO:0000256" key="1">
    <source>
        <dbReference type="SAM" id="MobiDB-lite"/>
    </source>
</evidence>
<gene>
    <name evidence="3" type="ORF">AKJ09_04107</name>
</gene>
<feature type="region of interest" description="Disordered" evidence="1">
    <location>
        <begin position="31"/>
        <end position="62"/>
    </location>
</feature>
<name>A0A0K1PV83_9BACT</name>
<dbReference type="OrthoDB" id="9770043at2"/>
<keyword evidence="4" id="KW-1185">Reference proteome</keyword>
<dbReference type="PROSITE" id="PS51257">
    <property type="entry name" value="PROKAR_LIPOPROTEIN"/>
    <property type="match status" value="1"/>
</dbReference>